<feature type="non-terminal residue" evidence="1">
    <location>
        <position position="156"/>
    </location>
</feature>
<reference evidence="1" key="2">
    <citation type="journal article" date="2022" name="New Phytol.">
        <title>Evolutionary transition to the ectomycorrhizal habit in the genomes of a hyperdiverse lineage of mushroom-forming fungi.</title>
        <authorList>
            <person name="Looney B."/>
            <person name="Miyauchi S."/>
            <person name="Morin E."/>
            <person name="Drula E."/>
            <person name="Courty P.E."/>
            <person name="Kohler A."/>
            <person name="Kuo A."/>
            <person name="LaButti K."/>
            <person name="Pangilinan J."/>
            <person name="Lipzen A."/>
            <person name="Riley R."/>
            <person name="Andreopoulos W."/>
            <person name="He G."/>
            <person name="Johnson J."/>
            <person name="Nolan M."/>
            <person name="Tritt A."/>
            <person name="Barry K.W."/>
            <person name="Grigoriev I.V."/>
            <person name="Nagy L.G."/>
            <person name="Hibbett D."/>
            <person name="Henrissat B."/>
            <person name="Matheny P.B."/>
            <person name="Labbe J."/>
            <person name="Martin F.M."/>
        </authorList>
    </citation>
    <scope>NUCLEOTIDE SEQUENCE</scope>
    <source>
        <strain evidence="1">HHB10654</strain>
    </source>
</reference>
<dbReference type="EMBL" id="MU277198">
    <property type="protein sequence ID" value="KAI0064644.1"/>
    <property type="molecule type" value="Genomic_DNA"/>
</dbReference>
<comment type="caution">
    <text evidence="1">The sequence shown here is derived from an EMBL/GenBank/DDBJ whole genome shotgun (WGS) entry which is preliminary data.</text>
</comment>
<reference evidence="1" key="1">
    <citation type="submission" date="2021-03" db="EMBL/GenBank/DDBJ databases">
        <authorList>
            <consortium name="DOE Joint Genome Institute"/>
            <person name="Ahrendt S."/>
            <person name="Looney B.P."/>
            <person name="Miyauchi S."/>
            <person name="Morin E."/>
            <person name="Drula E."/>
            <person name="Courty P.E."/>
            <person name="Chicoki N."/>
            <person name="Fauchery L."/>
            <person name="Kohler A."/>
            <person name="Kuo A."/>
            <person name="Labutti K."/>
            <person name="Pangilinan J."/>
            <person name="Lipzen A."/>
            <person name="Riley R."/>
            <person name="Andreopoulos W."/>
            <person name="He G."/>
            <person name="Johnson J."/>
            <person name="Barry K.W."/>
            <person name="Grigoriev I.V."/>
            <person name="Nagy L."/>
            <person name="Hibbett D."/>
            <person name="Henrissat B."/>
            <person name="Matheny P.B."/>
            <person name="Labbe J."/>
            <person name="Martin F."/>
        </authorList>
    </citation>
    <scope>NUCLEOTIDE SEQUENCE</scope>
    <source>
        <strain evidence="1">HHB10654</strain>
    </source>
</reference>
<gene>
    <name evidence="1" type="ORF">BV25DRAFT_1799997</name>
</gene>
<dbReference type="Proteomes" id="UP000814140">
    <property type="component" value="Unassembled WGS sequence"/>
</dbReference>
<protein>
    <submittedName>
        <fullName evidence="1">Uncharacterized protein</fullName>
    </submittedName>
</protein>
<accession>A0ACB8T704</accession>
<keyword evidence="2" id="KW-1185">Reference proteome</keyword>
<organism evidence="1 2">
    <name type="scientific">Artomyces pyxidatus</name>
    <dbReference type="NCBI Taxonomy" id="48021"/>
    <lineage>
        <taxon>Eukaryota</taxon>
        <taxon>Fungi</taxon>
        <taxon>Dikarya</taxon>
        <taxon>Basidiomycota</taxon>
        <taxon>Agaricomycotina</taxon>
        <taxon>Agaricomycetes</taxon>
        <taxon>Russulales</taxon>
        <taxon>Auriscalpiaceae</taxon>
        <taxon>Artomyces</taxon>
    </lineage>
</organism>
<name>A0ACB8T704_9AGAM</name>
<evidence type="ECO:0000313" key="2">
    <source>
        <dbReference type="Proteomes" id="UP000814140"/>
    </source>
</evidence>
<sequence length="156" mass="17383">MESSSSSRIYPLPPRPPRDPRRALKVVSQPTPLYNALVPMHGAYVTFTLDPVATLEALDDPIATEQAQRLRPKKYVGCLAANIDVISSLRRYHKCTIIFLSQGLPKASEADGFSEVMCVPILPAQHPTGRRGITVFPPLPWDDLYHHTMLALDLRL</sequence>
<evidence type="ECO:0000313" key="1">
    <source>
        <dbReference type="EMBL" id="KAI0064644.1"/>
    </source>
</evidence>
<proteinExistence type="predicted"/>